<comment type="caution">
    <text evidence="1">The sequence shown here is derived from an EMBL/GenBank/DDBJ whole genome shotgun (WGS) entry which is preliminary data.</text>
</comment>
<sequence length="60" mass="6846">MLYANSANRLKDKEYKSCQSCGMPMETKFITLAKENIDKEHICCAFSDKKCKDGYELSDA</sequence>
<reference evidence="1" key="1">
    <citation type="submission" date="2019-03" db="EMBL/GenBank/DDBJ databases">
        <title>Single cell metagenomics reveals metabolic interactions within the superorganism composed of flagellate Streblomastix strix and complex community of Bacteroidetes bacteria on its surface.</title>
        <authorList>
            <person name="Treitli S.C."/>
            <person name="Kolisko M."/>
            <person name="Husnik F."/>
            <person name="Keeling P."/>
            <person name="Hampl V."/>
        </authorList>
    </citation>
    <scope>NUCLEOTIDE SEQUENCE</scope>
    <source>
        <strain evidence="1">STM</strain>
    </source>
</reference>
<protein>
    <submittedName>
        <fullName evidence="1">Uncharacterized protein</fullName>
    </submittedName>
</protein>
<proteinExistence type="predicted"/>
<evidence type="ECO:0000313" key="1">
    <source>
        <dbReference type="EMBL" id="KAA6339935.1"/>
    </source>
</evidence>
<dbReference type="EMBL" id="SNRY01000497">
    <property type="protein sequence ID" value="KAA6339935.1"/>
    <property type="molecule type" value="Genomic_DNA"/>
</dbReference>
<dbReference type="AlphaFoldDB" id="A0A5J4S346"/>
<gene>
    <name evidence="1" type="ORF">EZS27_012175</name>
</gene>
<organism evidence="1">
    <name type="scientific">termite gut metagenome</name>
    <dbReference type="NCBI Taxonomy" id="433724"/>
    <lineage>
        <taxon>unclassified sequences</taxon>
        <taxon>metagenomes</taxon>
        <taxon>organismal metagenomes</taxon>
    </lineage>
</organism>
<accession>A0A5J4S346</accession>
<name>A0A5J4S346_9ZZZZ</name>